<proteinExistence type="inferred from homology"/>
<dbReference type="GO" id="GO:0022857">
    <property type="term" value="F:transmembrane transporter activity"/>
    <property type="evidence" value="ECO:0007669"/>
    <property type="project" value="InterPro"/>
</dbReference>
<dbReference type="InterPro" id="IPR001851">
    <property type="entry name" value="ABC_transp_permease"/>
</dbReference>
<dbReference type="KEGG" id="pnp:IJ22_27140"/>
<reference evidence="10" key="1">
    <citation type="submission" date="2015-12" db="EMBL/GenBank/DDBJ databases">
        <title>Complete genome sequences of two moderately thermophilic Paenibacillus species.</title>
        <authorList>
            <person name="Butler R.III."/>
            <person name="Wang J."/>
            <person name="Stark B.C."/>
            <person name="Pombert J.-F."/>
        </authorList>
    </citation>
    <scope>NUCLEOTIDE SEQUENCE [LARGE SCALE GENOMIC DNA]</scope>
    <source>
        <strain evidence="10">32O-Y</strain>
    </source>
</reference>
<keyword evidence="2" id="KW-0813">Transport</keyword>
<sequence length="297" mass="31782">MGNIQFLLELIFAGVCVGSVYSLVAHGFNMTFWSSKVLNFGHGPFIMFCSMLILSFLNMGISWAVAIVLGLICISLLGMILERVSIRPLIKYPSSMGWIVSTLGIGLFLQALASKIWGSQAIAYPAFLFTSTDYVSLFSVKLSSQYLLVLFAALFIMLFMEMVMHKTIWGKAMKAVSYDPTLARIMGIKSKLVITYSFILSAILAGIAGFLIAPIYGTVSPDFGMNIMVLGFVATVLGGVGSSKGALTGGILVGVIEKLVGGYLSSSAEHGVAFAILILILAIKPEGLFGSRAVLKV</sequence>
<dbReference type="Pfam" id="PF02653">
    <property type="entry name" value="BPD_transp_2"/>
    <property type="match status" value="1"/>
</dbReference>
<keyword evidence="10" id="KW-1185">Reference proteome</keyword>
<dbReference type="CDD" id="cd06582">
    <property type="entry name" value="TM_PBP1_LivH_like"/>
    <property type="match status" value="1"/>
</dbReference>
<dbReference type="GO" id="GO:0006865">
    <property type="term" value="P:amino acid transport"/>
    <property type="evidence" value="ECO:0007669"/>
    <property type="project" value="UniProtKB-KW"/>
</dbReference>
<comment type="subcellular location">
    <subcellularLocation>
        <location evidence="1">Cell membrane</location>
        <topology evidence="1">Multi-pass membrane protein</topology>
    </subcellularLocation>
</comment>
<evidence type="ECO:0000313" key="10">
    <source>
        <dbReference type="Proteomes" id="UP000061660"/>
    </source>
</evidence>
<keyword evidence="6" id="KW-1133">Transmembrane helix</keyword>
<keyword evidence="5" id="KW-0029">Amino-acid transport</keyword>
<dbReference type="InterPro" id="IPR052157">
    <property type="entry name" value="BCAA_transport_permease"/>
</dbReference>
<evidence type="ECO:0000256" key="7">
    <source>
        <dbReference type="ARBA" id="ARBA00023136"/>
    </source>
</evidence>
<dbReference type="GO" id="GO:0005886">
    <property type="term" value="C:plasma membrane"/>
    <property type="evidence" value="ECO:0007669"/>
    <property type="project" value="UniProtKB-SubCell"/>
</dbReference>
<gene>
    <name evidence="9" type="ORF">IJ22_27140</name>
</gene>
<evidence type="ECO:0000256" key="4">
    <source>
        <dbReference type="ARBA" id="ARBA00022692"/>
    </source>
</evidence>
<evidence type="ECO:0000256" key="1">
    <source>
        <dbReference type="ARBA" id="ARBA00004651"/>
    </source>
</evidence>
<evidence type="ECO:0000256" key="2">
    <source>
        <dbReference type="ARBA" id="ARBA00022448"/>
    </source>
</evidence>
<keyword evidence="7" id="KW-0472">Membrane</keyword>
<dbReference type="PATRIC" id="fig|162209.4.peg.2888"/>
<reference evidence="9 10" key="2">
    <citation type="journal article" date="2016" name="Genome Announc.">
        <title>Complete Genome Sequences of Two Interactive Moderate Thermophiles, Paenibacillus napthalenovorans 32O-Y and Paenibacillus sp. 32O-W.</title>
        <authorList>
            <person name="Butler R.R.III."/>
            <person name="Wang J."/>
            <person name="Stark B.C."/>
            <person name="Pombert J.F."/>
        </authorList>
    </citation>
    <scope>NUCLEOTIDE SEQUENCE [LARGE SCALE GENOMIC DNA]</scope>
    <source>
        <strain evidence="9 10">32O-Y</strain>
    </source>
</reference>
<protein>
    <submittedName>
        <fullName evidence="9">Inner-membrane translocator</fullName>
    </submittedName>
</protein>
<keyword evidence="4" id="KW-0812">Transmembrane</keyword>
<evidence type="ECO:0000256" key="3">
    <source>
        <dbReference type="ARBA" id="ARBA00022475"/>
    </source>
</evidence>
<organism evidence="9 10">
    <name type="scientific">Paenibacillus naphthalenovorans</name>
    <dbReference type="NCBI Taxonomy" id="162209"/>
    <lineage>
        <taxon>Bacteria</taxon>
        <taxon>Bacillati</taxon>
        <taxon>Bacillota</taxon>
        <taxon>Bacilli</taxon>
        <taxon>Bacillales</taxon>
        <taxon>Paenibacillaceae</taxon>
        <taxon>Paenibacillus</taxon>
    </lineage>
</organism>
<dbReference type="RefSeq" id="WP_201023556.1">
    <property type="nucleotide sequence ID" value="NZ_BJCS01000004.1"/>
</dbReference>
<accession>A0A0U2MXX1</accession>
<evidence type="ECO:0000256" key="8">
    <source>
        <dbReference type="ARBA" id="ARBA00037998"/>
    </source>
</evidence>
<dbReference type="PANTHER" id="PTHR11795">
    <property type="entry name" value="BRANCHED-CHAIN AMINO ACID TRANSPORT SYSTEM PERMEASE PROTEIN LIVH"/>
    <property type="match status" value="1"/>
</dbReference>
<dbReference type="AlphaFoldDB" id="A0A0U2MXX1"/>
<dbReference type="EMBL" id="CP013652">
    <property type="protein sequence ID" value="ALS23087.1"/>
    <property type="molecule type" value="Genomic_DNA"/>
</dbReference>
<dbReference type="STRING" id="162209.IJ22_27140"/>
<keyword evidence="3" id="KW-1003">Cell membrane</keyword>
<evidence type="ECO:0000256" key="5">
    <source>
        <dbReference type="ARBA" id="ARBA00022970"/>
    </source>
</evidence>
<name>A0A0U2MXX1_9BACL</name>
<evidence type="ECO:0000313" key="9">
    <source>
        <dbReference type="EMBL" id="ALS23087.1"/>
    </source>
</evidence>
<dbReference type="PANTHER" id="PTHR11795:SF450">
    <property type="entry name" value="ABC TRANSPORTER PERMEASE PROTEIN"/>
    <property type="match status" value="1"/>
</dbReference>
<comment type="similarity">
    <text evidence="8">Belongs to the binding-protein-dependent transport system permease family. LivHM subfamily.</text>
</comment>
<evidence type="ECO:0000256" key="6">
    <source>
        <dbReference type="ARBA" id="ARBA00022989"/>
    </source>
</evidence>
<dbReference type="Proteomes" id="UP000061660">
    <property type="component" value="Chromosome"/>
</dbReference>